<dbReference type="InterPro" id="IPR011009">
    <property type="entry name" value="Kinase-like_dom_sf"/>
</dbReference>
<dbReference type="Gene3D" id="3.90.1200.10">
    <property type="match status" value="1"/>
</dbReference>
<dbReference type="PANTHER" id="PTHR21310">
    <property type="entry name" value="AMINOGLYCOSIDE PHOSPHOTRANSFERASE-RELATED-RELATED"/>
    <property type="match status" value="1"/>
</dbReference>
<proteinExistence type="predicted"/>
<comment type="caution">
    <text evidence="2">The sequence shown here is derived from an EMBL/GenBank/DDBJ whole genome shotgun (WGS) entry which is preliminary data.</text>
</comment>
<protein>
    <submittedName>
        <fullName evidence="2">Kinase-like domain-containing protein</fullName>
    </submittedName>
</protein>
<dbReference type="Pfam" id="PF01636">
    <property type="entry name" value="APH"/>
    <property type="match status" value="1"/>
</dbReference>
<dbReference type="EMBL" id="JBBPDW010000051">
    <property type="protein sequence ID" value="KAK7532516.1"/>
    <property type="molecule type" value="Genomic_DNA"/>
</dbReference>
<name>A0ABR1LDH3_9PEZI</name>
<gene>
    <name evidence="2" type="ORF">IWX46DRAFT_354451</name>
</gene>
<evidence type="ECO:0000259" key="1">
    <source>
        <dbReference type="Pfam" id="PF01636"/>
    </source>
</evidence>
<keyword evidence="3" id="KW-1185">Reference proteome</keyword>
<feature type="domain" description="Aminoglycoside phosphotransferase" evidence="1">
    <location>
        <begin position="2"/>
        <end position="205"/>
    </location>
</feature>
<reference evidence="2 3" key="1">
    <citation type="submission" date="2024-04" db="EMBL/GenBank/DDBJ databases">
        <title>Phyllosticta paracitricarpa is synonymous to the EU quarantine fungus P. citricarpa based on phylogenomic analyses.</title>
        <authorList>
            <consortium name="Lawrence Berkeley National Laboratory"/>
            <person name="Van Ingen-Buijs V.A."/>
            <person name="Van Westerhoven A.C."/>
            <person name="Haridas S."/>
            <person name="Skiadas P."/>
            <person name="Martin F."/>
            <person name="Groenewald J.Z."/>
            <person name="Crous P.W."/>
            <person name="Seidl M.F."/>
        </authorList>
    </citation>
    <scope>NUCLEOTIDE SEQUENCE [LARGE SCALE GENOMIC DNA]</scope>
    <source>
        <strain evidence="2 3">CBS 122670</strain>
    </source>
</reference>
<dbReference type="Proteomes" id="UP001365128">
    <property type="component" value="Unassembled WGS sequence"/>
</dbReference>
<accession>A0ABR1LDH3</accession>
<evidence type="ECO:0000313" key="2">
    <source>
        <dbReference type="EMBL" id="KAK7532516.1"/>
    </source>
</evidence>
<dbReference type="SUPFAM" id="SSF56112">
    <property type="entry name" value="Protein kinase-like (PK-like)"/>
    <property type="match status" value="1"/>
</dbReference>
<sequence>MSEAAAMRFAASRTSIPLPQVHEAYEKDGLGYIRMSKVDGHLLSEARKSLTFEKRHHVVEQLRQYVQELHQIRGDFYGALWRLTERGHLLKHFAAVTTDQIRYGPFDSRRENNKGLIEALRNSRPRGVLSESDQALAEKILALNDEEKIFCHGDLHSGNILVDEDAKITGVIDWEAAGFSITGQDYSVCKWGARDAEWMEAVETIFPDGHKVHYDLWKRFDKQSTLYTGM</sequence>
<dbReference type="PIRSF" id="PIRSF000707">
    <property type="entry name" value="Hygromycin-B_kinase"/>
    <property type="match status" value="1"/>
</dbReference>
<organism evidence="2 3">
    <name type="scientific">Phyllosticta citricarpa</name>
    <dbReference type="NCBI Taxonomy" id="55181"/>
    <lineage>
        <taxon>Eukaryota</taxon>
        <taxon>Fungi</taxon>
        <taxon>Dikarya</taxon>
        <taxon>Ascomycota</taxon>
        <taxon>Pezizomycotina</taxon>
        <taxon>Dothideomycetes</taxon>
        <taxon>Dothideomycetes incertae sedis</taxon>
        <taxon>Botryosphaeriales</taxon>
        <taxon>Phyllostictaceae</taxon>
        <taxon>Phyllosticta</taxon>
    </lineage>
</organism>
<dbReference type="CDD" id="cd05120">
    <property type="entry name" value="APH_ChoK_like"/>
    <property type="match status" value="1"/>
</dbReference>
<dbReference type="InterPro" id="IPR051678">
    <property type="entry name" value="AGP_Transferase"/>
</dbReference>
<dbReference type="PANTHER" id="PTHR21310:SF15">
    <property type="entry name" value="AMINOGLYCOSIDE PHOSPHOTRANSFERASE DOMAIN-CONTAINING PROTEIN"/>
    <property type="match status" value="1"/>
</dbReference>
<dbReference type="InterPro" id="IPR016259">
    <property type="entry name" value="Hygromycin-B_Kinase"/>
</dbReference>
<evidence type="ECO:0000313" key="3">
    <source>
        <dbReference type="Proteomes" id="UP001365128"/>
    </source>
</evidence>
<dbReference type="InterPro" id="IPR002575">
    <property type="entry name" value="Aminoglycoside_PTrfase"/>
</dbReference>